<dbReference type="NCBIfam" id="NF033202">
    <property type="entry name" value="GW_glycos_SH3"/>
    <property type="match status" value="1"/>
</dbReference>
<gene>
    <name evidence="4" type="ORF">CW845_14685</name>
    <name evidence="3" type="ORF">DQ70_14810</name>
    <name evidence="5" type="ORF">FV747_14435</name>
</gene>
<organism evidence="4 8">
    <name type="scientific">Listeria monocytogenes</name>
    <dbReference type="NCBI Taxonomy" id="1639"/>
    <lineage>
        <taxon>Bacteria</taxon>
        <taxon>Bacillati</taxon>
        <taxon>Bacillota</taxon>
        <taxon>Bacilli</taxon>
        <taxon>Bacillales</taxon>
        <taxon>Listeriaceae</taxon>
        <taxon>Listeria</taxon>
    </lineage>
</organism>
<dbReference type="SUPFAM" id="SSF82057">
    <property type="entry name" value="Prokaryotic SH3-related domain"/>
    <property type="match status" value="1"/>
</dbReference>
<dbReference type="AlphaFoldDB" id="A0A823KP40"/>
<feature type="non-terminal residue" evidence="4">
    <location>
        <position position="1"/>
    </location>
</feature>
<evidence type="ECO:0000313" key="7">
    <source>
        <dbReference type="Proteomes" id="UP000467536"/>
    </source>
</evidence>
<evidence type="ECO:0000313" key="8">
    <source>
        <dbReference type="Proteomes" id="UP000522199"/>
    </source>
</evidence>
<feature type="domain" description="GW" evidence="2">
    <location>
        <begin position="12"/>
        <end position="51"/>
    </location>
</feature>
<accession>A0A823KP40</accession>
<reference evidence="4 8" key="2">
    <citation type="submission" date="2019-04" db="EMBL/GenBank/DDBJ databases">
        <authorList>
            <consortium name="GenomeTrakr network: Whole genome sequencing for foodborne pathogen traceback"/>
        </authorList>
    </citation>
    <scope>NUCLEOTIDE SEQUENCE [LARGE SCALE GENOMIC DNA]</scope>
    <source>
        <strain evidence="4 8">CFSAN072474</strain>
    </source>
</reference>
<dbReference type="EMBL" id="AAAJWF010000012">
    <property type="protein sequence ID" value="EAC7481953.1"/>
    <property type="molecule type" value="Genomic_DNA"/>
</dbReference>
<dbReference type="EMBL" id="AABEKY010000012">
    <property type="protein sequence ID" value="EAG9388739.1"/>
    <property type="molecule type" value="Genomic_DNA"/>
</dbReference>
<dbReference type="RefSeq" id="WP_209025156.1">
    <property type="nucleotide sequence ID" value="NZ_JAFDMP010000011.1"/>
</dbReference>
<name>A0A823KP40_LISMN</name>
<evidence type="ECO:0000313" key="3">
    <source>
        <dbReference type="EMBL" id="EAC7481953.1"/>
    </source>
</evidence>
<keyword evidence="1" id="KW-0732">Signal</keyword>
<reference evidence="5 7" key="3">
    <citation type="submission" date="2019-08" db="EMBL/GenBank/DDBJ databases">
        <authorList>
            <person name="Ashton P.M."/>
            <person name="Dallman T."/>
            <person name="Nair S."/>
            <person name="De Pinna E."/>
            <person name="Peters T."/>
            <person name="Grant K."/>
        </authorList>
    </citation>
    <scope>NUCLEOTIDE SEQUENCE [LARGE SCALE GENOMIC DNA]</scope>
    <source>
        <strain evidence="5 7">788324</strain>
    </source>
</reference>
<reference evidence="3 6" key="1">
    <citation type="submission" date="2018-06" db="EMBL/GenBank/DDBJ databases">
        <authorList>
            <consortium name="GenomeTrakr: Next Generation Sequencing Network for Food Pathogen Tracability"/>
        </authorList>
    </citation>
    <scope>NUCLEOTIDE SEQUENCE [LARGE SCALE GENOMIC DNA]</scope>
    <source>
        <strain evidence="3 6">CFSAN008042</strain>
    </source>
</reference>
<proteinExistence type="predicted"/>
<comment type="caution">
    <text evidence="4">The sequence shown here is derived from an EMBL/GenBank/DDBJ whole genome shotgun (WGS) entry which is preliminary data.</text>
</comment>
<dbReference type="EMBL" id="AANEHK010000021">
    <property type="protein sequence ID" value="EDO0987197.1"/>
    <property type="molecule type" value="Genomic_DNA"/>
</dbReference>
<evidence type="ECO:0000313" key="5">
    <source>
        <dbReference type="EMBL" id="EDO0987197.1"/>
    </source>
</evidence>
<dbReference type="Pfam" id="PF13457">
    <property type="entry name" value="GW"/>
    <property type="match status" value="1"/>
</dbReference>
<evidence type="ECO:0000259" key="2">
    <source>
        <dbReference type="Pfam" id="PF13457"/>
    </source>
</evidence>
<dbReference type="InterPro" id="IPR025987">
    <property type="entry name" value="GW_dom"/>
</dbReference>
<sequence>PVVDADVRWGTLAAYKGQKLTVDKQATVEGQLWYRIRTSSTFIGWTKASNLSATK</sequence>
<protein>
    <submittedName>
        <fullName evidence="4">GW domain-containing glycosaminoglycan-binding protein</fullName>
    </submittedName>
</protein>
<evidence type="ECO:0000313" key="4">
    <source>
        <dbReference type="EMBL" id="EAG9388739.1"/>
    </source>
</evidence>
<dbReference type="Proteomes" id="UP000368512">
    <property type="component" value="Unassembled WGS sequence"/>
</dbReference>
<dbReference type="Proteomes" id="UP000522199">
    <property type="component" value="Unassembled WGS sequence"/>
</dbReference>
<dbReference type="Proteomes" id="UP000467536">
    <property type="component" value="Unassembled WGS sequence"/>
</dbReference>
<dbReference type="Gene3D" id="2.30.30.170">
    <property type="match status" value="1"/>
</dbReference>
<evidence type="ECO:0000313" key="6">
    <source>
        <dbReference type="Proteomes" id="UP000368512"/>
    </source>
</evidence>
<dbReference type="InterPro" id="IPR038200">
    <property type="entry name" value="GW_dom_sf"/>
</dbReference>
<evidence type="ECO:0000256" key="1">
    <source>
        <dbReference type="ARBA" id="ARBA00022729"/>
    </source>
</evidence>